<dbReference type="Proteomes" id="UP001237642">
    <property type="component" value="Unassembled WGS sequence"/>
</dbReference>
<dbReference type="GO" id="GO:0005524">
    <property type="term" value="F:ATP binding"/>
    <property type="evidence" value="ECO:0007669"/>
    <property type="project" value="UniProtKB-UniRule"/>
</dbReference>
<evidence type="ECO:0000256" key="16">
    <source>
        <dbReference type="ARBA" id="ARBA00047899"/>
    </source>
</evidence>
<dbReference type="PANTHER" id="PTHR48056">
    <property type="entry name" value="LRR RECEPTOR-LIKE SERINE/THREONINE-PROTEIN KINASE-RELATED"/>
    <property type="match status" value="1"/>
</dbReference>
<dbReference type="PROSITE" id="PS00108">
    <property type="entry name" value="PROTEIN_KINASE_ST"/>
    <property type="match status" value="1"/>
</dbReference>
<keyword evidence="11 18" id="KW-0067">ATP-binding</keyword>
<dbReference type="InterPro" id="IPR001611">
    <property type="entry name" value="Leu-rich_rpt"/>
</dbReference>
<dbReference type="Gene3D" id="3.30.200.20">
    <property type="entry name" value="Phosphorylase Kinase, domain 1"/>
    <property type="match status" value="1"/>
</dbReference>
<dbReference type="EC" id="2.7.11.1" evidence="2"/>
<keyword evidence="9 18" id="KW-0547">Nucleotide-binding</keyword>
<dbReference type="InterPro" id="IPR000719">
    <property type="entry name" value="Prot_kinase_dom"/>
</dbReference>
<evidence type="ECO:0000256" key="14">
    <source>
        <dbReference type="ARBA" id="ARBA00023170"/>
    </source>
</evidence>
<accession>A0AAD8J298</accession>
<evidence type="ECO:0000256" key="18">
    <source>
        <dbReference type="PROSITE-ProRule" id="PRU10141"/>
    </source>
</evidence>
<keyword evidence="14 22" id="KW-0675">Receptor</keyword>
<feature type="domain" description="Protein kinase" evidence="21">
    <location>
        <begin position="667"/>
        <end position="961"/>
    </location>
</feature>
<evidence type="ECO:0000256" key="15">
    <source>
        <dbReference type="ARBA" id="ARBA00023180"/>
    </source>
</evidence>
<evidence type="ECO:0000259" key="21">
    <source>
        <dbReference type="PROSITE" id="PS50011"/>
    </source>
</evidence>
<dbReference type="FunFam" id="3.80.10.10:FF:000095">
    <property type="entry name" value="LRR receptor-like serine/threonine-protein kinase GSO1"/>
    <property type="match status" value="1"/>
</dbReference>
<keyword evidence="10 22" id="KW-0418">Kinase</keyword>
<dbReference type="PROSITE" id="PS51450">
    <property type="entry name" value="LRR"/>
    <property type="match status" value="1"/>
</dbReference>
<keyword evidence="7 20" id="KW-0732">Signal</keyword>
<dbReference type="Gene3D" id="1.10.510.10">
    <property type="entry name" value="Transferase(Phosphotransferase) domain 1"/>
    <property type="match status" value="1"/>
</dbReference>
<keyword evidence="6 19" id="KW-0812">Transmembrane</keyword>
<feature type="chain" id="PRO_5042207040" description="non-specific serine/threonine protein kinase" evidence="20">
    <location>
        <begin position="30"/>
        <end position="978"/>
    </location>
</feature>
<dbReference type="EMBL" id="JAUIZM010000002">
    <property type="protein sequence ID" value="KAK1395976.1"/>
    <property type="molecule type" value="Genomic_DNA"/>
</dbReference>
<dbReference type="InterPro" id="IPR050647">
    <property type="entry name" value="Plant_LRR-RLKs"/>
</dbReference>
<evidence type="ECO:0000256" key="4">
    <source>
        <dbReference type="ARBA" id="ARBA00022614"/>
    </source>
</evidence>
<feature type="transmembrane region" description="Helical" evidence="19">
    <location>
        <begin position="608"/>
        <end position="630"/>
    </location>
</feature>
<dbReference type="GO" id="GO:0009791">
    <property type="term" value="P:post-embryonic development"/>
    <property type="evidence" value="ECO:0007669"/>
    <property type="project" value="UniProtKB-ARBA"/>
</dbReference>
<dbReference type="SUPFAM" id="SSF56112">
    <property type="entry name" value="Protein kinase-like (PK-like)"/>
    <property type="match status" value="1"/>
</dbReference>
<evidence type="ECO:0000256" key="13">
    <source>
        <dbReference type="ARBA" id="ARBA00023136"/>
    </source>
</evidence>
<dbReference type="GO" id="GO:0001653">
    <property type="term" value="F:peptide receptor activity"/>
    <property type="evidence" value="ECO:0007669"/>
    <property type="project" value="UniProtKB-ARBA"/>
</dbReference>
<dbReference type="SUPFAM" id="SSF52058">
    <property type="entry name" value="L domain-like"/>
    <property type="match status" value="1"/>
</dbReference>
<dbReference type="SMART" id="SM00220">
    <property type="entry name" value="S_TKc"/>
    <property type="match status" value="1"/>
</dbReference>
<keyword evidence="13 19" id="KW-0472">Membrane</keyword>
<dbReference type="PROSITE" id="PS50011">
    <property type="entry name" value="PROTEIN_KINASE_DOM"/>
    <property type="match status" value="1"/>
</dbReference>
<dbReference type="PANTHER" id="PTHR48056:SF41">
    <property type="entry name" value="RECEPTOR-LIKE PROTEIN KINASE HAIKU2"/>
    <property type="match status" value="1"/>
</dbReference>
<keyword evidence="23" id="KW-1185">Reference proteome</keyword>
<comment type="catalytic activity">
    <reaction evidence="17">
        <text>L-seryl-[protein] + ATP = O-phospho-L-seryl-[protein] + ADP + H(+)</text>
        <dbReference type="Rhea" id="RHEA:17989"/>
        <dbReference type="Rhea" id="RHEA-COMP:9863"/>
        <dbReference type="Rhea" id="RHEA-COMP:11604"/>
        <dbReference type="ChEBI" id="CHEBI:15378"/>
        <dbReference type="ChEBI" id="CHEBI:29999"/>
        <dbReference type="ChEBI" id="CHEBI:30616"/>
        <dbReference type="ChEBI" id="CHEBI:83421"/>
        <dbReference type="ChEBI" id="CHEBI:456216"/>
        <dbReference type="EC" id="2.7.11.1"/>
    </reaction>
</comment>
<reference evidence="22" key="1">
    <citation type="submission" date="2023-02" db="EMBL/GenBank/DDBJ databases">
        <title>Genome of toxic invasive species Heracleum sosnowskyi carries increased number of genes despite the absence of recent whole-genome duplications.</title>
        <authorList>
            <person name="Schelkunov M."/>
            <person name="Shtratnikova V."/>
            <person name="Makarenko M."/>
            <person name="Klepikova A."/>
            <person name="Omelchenko D."/>
            <person name="Novikova G."/>
            <person name="Obukhova E."/>
            <person name="Bogdanov V."/>
            <person name="Penin A."/>
            <person name="Logacheva M."/>
        </authorList>
    </citation>
    <scope>NUCLEOTIDE SEQUENCE</scope>
    <source>
        <strain evidence="22">Hsosn_3</strain>
        <tissue evidence="22">Leaf</tissue>
    </source>
</reference>
<feature type="signal peptide" evidence="20">
    <location>
        <begin position="1"/>
        <end position="29"/>
    </location>
</feature>
<dbReference type="FunFam" id="1.10.510.10:FF:000276">
    <property type="entry name" value="LRR receptor-like serine/threonine-protein kinase RCH1"/>
    <property type="match status" value="1"/>
</dbReference>
<dbReference type="GO" id="GO:0004674">
    <property type="term" value="F:protein serine/threonine kinase activity"/>
    <property type="evidence" value="ECO:0007669"/>
    <property type="project" value="UniProtKB-KW"/>
</dbReference>
<feature type="binding site" evidence="18">
    <location>
        <position position="695"/>
    </location>
    <ligand>
        <name>ATP</name>
        <dbReference type="ChEBI" id="CHEBI:30616"/>
    </ligand>
</feature>
<comment type="caution">
    <text evidence="22">The sequence shown here is derived from an EMBL/GenBank/DDBJ whole genome shotgun (WGS) entry which is preliminary data.</text>
</comment>
<proteinExistence type="predicted"/>
<keyword evidence="3" id="KW-0723">Serine/threonine-protein kinase</keyword>
<dbReference type="FunFam" id="3.80.10.10:FF:000905">
    <property type="entry name" value="Receptor-like protein kinase 7"/>
    <property type="match status" value="1"/>
</dbReference>
<dbReference type="FunFam" id="3.30.200.20:FF:000540">
    <property type="entry name" value="Receptor-like protein kinase HAIKU2"/>
    <property type="match status" value="1"/>
</dbReference>
<dbReference type="AlphaFoldDB" id="A0AAD8J298"/>
<organism evidence="22 23">
    <name type="scientific">Heracleum sosnowskyi</name>
    <dbReference type="NCBI Taxonomy" id="360622"/>
    <lineage>
        <taxon>Eukaryota</taxon>
        <taxon>Viridiplantae</taxon>
        <taxon>Streptophyta</taxon>
        <taxon>Embryophyta</taxon>
        <taxon>Tracheophyta</taxon>
        <taxon>Spermatophyta</taxon>
        <taxon>Magnoliopsida</taxon>
        <taxon>eudicotyledons</taxon>
        <taxon>Gunneridae</taxon>
        <taxon>Pentapetalae</taxon>
        <taxon>asterids</taxon>
        <taxon>campanulids</taxon>
        <taxon>Apiales</taxon>
        <taxon>Apiaceae</taxon>
        <taxon>Apioideae</taxon>
        <taxon>apioid superclade</taxon>
        <taxon>Tordylieae</taxon>
        <taxon>Tordyliinae</taxon>
        <taxon>Heracleum</taxon>
    </lineage>
</organism>
<gene>
    <name evidence="22" type="ORF">POM88_005839</name>
</gene>
<evidence type="ECO:0000256" key="8">
    <source>
        <dbReference type="ARBA" id="ARBA00022737"/>
    </source>
</evidence>
<dbReference type="InterPro" id="IPR017441">
    <property type="entry name" value="Protein_kinase_ATP_BS"/>
</dbReference>
<evidence type="ECO:0000256" key="10">
    <source>
        <dbReference type="ARBA" id="ARBA00022777"/>
    </source>
</evidence>
<evidence type="ECO:0000313" key="23">
    <source>
        <dbReference type="Proteomes" id="UP001237642"/>
    </source>
</evidence>
<keyword evidence="4" id="KW-0433">Leucine-rich repeat</keyword>
<dbReference type="PROSITE" id="PS00107">
    <property type="entry name" value="PROTEIN_KINASE_ATP"/>
    <property type="match status" value="1"/>
</dbReference>
<dbReference type="SUPFAM" id="SSF52047">
    <property type="entry name" value="RNI-like"/>
    <property type="match status" value="1"/>
</dbReference>
<dbReference type="Pfam" id="PF00560">
    <property type="entry name" value="LRR_1"/>
    <property type="match status" value="9"/>
</dbReference>
<dbReference type="GO" id="GO:0033612">
    <property type="term" value="F:receptor serine/threonine kinase binding"/>
    <property type="evidence" value="ECO:0007669"/>
    <property type="project" value="TreeGrafter"/>
</dbReference>
<protein>
    <recommendedName>
        <fullName evidence="2">non-specific serine/threonine protein kinase</fullName>
        <ecNumber evidence="2">2.7.11.1</ecNumber>
    </recommendedName>
</protein>
<evidence type="ECO:0000256" key="7">
    <source>
        <dbReference type="ARBA" id="ARBA00022729"/>
    </source>
</evidence>
<dbReference type="InterPro" id="IPR011009">
    <property type="entry name" value="Kinase-like_dom_sf"/>
</dbReference>
<evidence type="ECO:0000256" key="2">
    <source>
        <dbReference type="ARBA" id="ARBA00012513"/>
    </source>
</evidence>
<evidence type="ECO:0000256" key="6">
    <source>
        <dbReference type="ARBA" id="ARBA00022692"/>
    </source>
</evidence>
<evidence type="ECO:0000256" key="20">
    <source>
        <dbReference type="SAM" id="SignalP"/>
    </source>
</evidence>
<reference evidence="22" key="2">
    <citation type="submission" date="2023-05" db="EMBL/GenBank/DDBJ databases">
        <authorList>
            <person name="Schelkunov M.I."/>
        </authorList>
    </citation>
    <scope>NUCLEOTIDE SEQUENCE</scope>
    <source>
        <strain evidence="22">Hsosn_3</strain>
        <tissue evidence="22">Leaf</tissue>
    </source>
</reference>
<keyword evidence="15" id="KW-0325">Glycoprotein</keyword>
<dbReference type="InterPro" id="IPR032675">
    <property type="entry name" value="LRR_dom_sf"/>
</dbReference>
<evidence type="ECO:0000256" key="19">
    <source>
        <dbReference type="SAM" id="Phobius"/>
    </source>
</evidence>
<evidence type="ECO:0000256" key="5">
    <source>
        <dbReference type="ARBA" id="ARBA00022679"/>
    </source>
</evidence>
<evidence type="ECO:0000256" key="9">
    <source>
        <dbReference type="ARBA" id="ARBA00022741"/>
    </source>
</evidence>
<evidence type="ECO:0000256" key="3">
    <source>
        <dbReference type="ARBA" id="ARBA00022527"/>
    </source>
</evidence>
<comment type="catalytic activity">
    <reaction evidence="16">
        <text>L-threonyl-[protein] + ATP = O-phospho-L-threonyl-[protein] + ADP + H(+)</text>
        <dbReference type="Rhea" id="RHEA:46608"/>
        <dbReference type="Rhea" id="RHEA-COMP:11060"/>
        <dbReference type="Rhea" id="RHEA-COMP:11605"/>
        <dbReference type="ChEBI" id="CHEBI:15378"/>
        <dbReference type="ChEBI" id="CHEBI:30013"/>
        <dbReference type="ChEBI" id="CHEBI:30616"/>
        <dbReference type="ChEBI" id="CHEBI:61977"/>
        <dbReference type="ChEBI" id="CHEBI:456216"/>
        <dbReference type="EC" id="2.7.11.1"/>
    </reaction>
</comment>
<name>A0AAD8J298_9APIA</name>
<keyword evidence="12 19" id="KW-1133">Transmembrane helix</keyword>
<dbReference type="GO" id="GO:0016020">
    <property type="term" value="C:membrane"/>
    <property type="evidence" value="ECO:0007669"/>
    <property type="project" value="UniProtKB-SubCell"/>
</dbReference>
<dbReference type="InterPro" id="IPR008271">
    <property type="entry name" value="Ser/Thr_kinase_AS"/>
</dbReference>
<evidence type="ECO:0000256" key="12">
    <source>
        <dbReference type="ARBA" id="ARBA00022989"/>
    </source>
</evidence>
<sequence>MSPAAFSTPRLNSLLTLSLLCCLLFVASSDDLTQLLKIKIAFQTSKTDVFSSWQANNLITSFSGITCNEAGFVTEIELSHQHLTGNVPFHSICELKSLEKLSLGANSLYGPLTPDLNNCTQLQYLDLGNNFFSGSVPDISSLTKLLVLHMNYSGISGTFPWTSLQKMTNLTVFSLGDNALDQSAFPEEVTELKELTWLYLSNCSIEGKISRGIGSLTKLENLELADNYISGEIPAEISNLVNLWQLELYNNELNGTFPPGFGNLTKLRNFDAMGNFIEGDLSELRFLNQLVSLQIHDNQLTGQVPEEFGEFKHFVNISLYGNKLTGSLPQMLGSWSDFEFIDVSENFLTGPIPPDMCKNGKMSELLILQNNFTGEIPENYARCRMLRRFRVSNNSLSGRVPSGIWGLPNLNIIDVAMNNLEGPITPEIRNASSLTELYLGNNHFSGELPLEILEASSLVSVDLSNNQFSGQIPRNIGKLNQLMTLHLEVNDFTGSIPDSVESCESLSELNMAHNSISGKIPSNLGSIRTLNSLNLSNNQIAGKIPRTLSFSRISLLDLSHNKLTGRIPKSLSVAAYNGSFTGNDGLCSENIKFFRLRCSTSMSRETQTLIACFSVVLFGFLVSLACYFYLKKRRDNKIQNRSPKKGSWNLKSFSVLSFTEDQIIDSIKQENVIGKGGSGNVYRVQLPNGTQLAVKHIWNSDIRVPKKIQSSSTMLQKDGHKTSSEYDSEVKMLSAIRHVNVVKLYCSITSEDSSLLVYEYMPHGSLWDQLHSNSGKGTLDWDKRYKIAVGSAKGLAHLHHGCHRPVIHRDVKSSNILLDEFLRPRIADFGLAKVVQSSSTYSTHVIAGTFGYIAPEYGYTYKINEKSDVYSFGVVLMELVTGKRPLEPDFGTNKDIVSWVCSKLTDKDGILSIIDLRMNQDCRQEAVKVLKIAILCTSRLPALRPTMRNVVQMLEDAEPCRLIGVLEFGISASKKENL</sequence>
<keyword evidence="5" id="KW-0808">Transferase</keyword>
<evidence type="ECO:0000256" key="1">
    <source>
        <dbReference type="ARBA" id="ARBA00004167"/>
    </source>
</evidence>
<comment type="subcellular location">
    <subcellularLocation>
        <location evidence="1">Membrane</location>
        <topology evidence="1">Single-pass membrane protein</topology>
    </subcellularLocation>
</comment>
<evidence type="ECO:0000256" key="17">
    <source>
        <dbReference type="ARBA" id="ARBA00048679"/>
    </source>
</evidence>
<dbReference type="Pfam" id="PF00069">
    <property type="entry name" value="Pkinase"/>
    <property type="match status" value="1"/>
</dbReference>
<dbReference type="Gene3D" id="3.80.10.10">
    <property type="entry name" value="Ribonuclease Inhibitor"/>
    <property type="match status" value="3"/>
</dbReference>
<evidence type="ECO:0000313" key="22">
    <source>
        <dbReference type="EMBL" id="KAK1395976.1"/>
    </source>
</evidence>
<evidence type="ECO:0000256" key="11">
    <source>
        <dbReference type="ARBA" id="ARBA00022840"/>
    </source>
</evidence>
<keyword evidence="8" id="KW-0677">Repeat</keyword>